<dbReference type="InterPro" id="IPR004217">
    <property type="entry name" value="Tim10-like"/>
</dbReference>
<name>A0A6P8Z3X2_THRPL</name>
<evidence type="ECO:0000313" key="13">
    <source>
        <dbReference type="RefSeq" id="XP_034244431.1"/>
    </source>
</evidence>
<dbReference type="GO" id="GO:0005743">
    <property type="term" value="C:mitochondrial inner membrane"/>
    <property type="evidence" value="ECO:0007669"/>
    <property type="project" value="UniProtKB-SubCell"/>
</dbReference>
<comment type="subcellular location">
    <subcellularLocation>
        <location evidence="10">Mitochondrion inner membrane</location>
        <topology evidence="10">Peripheral membrane protein</topology>
        <orientation evidence="10">Intermembrane side</orientation>
    </subcellularLocation>
</comment>
<evidence type="ECO:0000256" key="2">
    <source>
        <dbReference type="ARBA" id="ARBA00022448"/>
    </source>
</evidence>
<evidence type="ECO:0000313" key="12">
    <source>
        <dbReference type="Proteomes" id="UP000515158"/>
    </source>
</evidence>
<dbReference type="GO" id="GO:0045039">
    <property type="term" value="P:protein insertion into mitochondrial inner membrane"/>
    <property type="evidence" value="ECO:0007669"/>
    <property type="project" value="UniProtKB-ARBA"/>
</dbReference>
<evidence type="ECO:0000256" key="10">
    <source>
        <dbReference type="RuleBase" id="RU367043"/>
    </source>
</evidence>
<evidence type="ECO:0000256" key="1">
    <source>
        <dbReference type="ARBA" id="ARBA00006720"/>
    </source>
</evidence>
<comment type="domain">
    <text evidence="10">The twin CX3C motif contains 4 conserved Cys residues that form 2 disulfide bonds in the mitochondrial intermembrane space.</text>
</comment>
<dbReference type="FunFam" id="1.10.287.810:FF:000001">
    <property type="entry name" value="mitochondrial import inner membrane translocase subunit TIM13"/>
    <property type="match status" value="1"/>
</dbReference>
<evidence type="ECO:0000256" key="4">
    <source>
        <dbReference type="ARBA" id="ARBA00022833"/>
    </source>
</evidence>
<comment type="function">
    <text evidence="10">Mitochondrial intermembrane chaperone that participates in the import and insertion of some multi-pass transmembrane proteins into the mitochondrial inner membrane. Also required for the transfer of beta-barrel precursors from the TOM complex to the sorting and assembly machinery (SAM complex) of the outer membrane. Acts as a chaperone-like protein that protects the hydrophobic precursors from aggregation and guide them through the mitochondrial intermembrane space.</text>
</comment>
<keyword evidence="10" id="KW-0999">Mitochondrion inner membrane</keyword>
<dbReference type="Pfam" id="PF02953">
    <property type="entry name" value="zf-Tim10_DDP"/>
    <property type="match status" value="1"/>
</dbReference>
<dbReference type="OrthoDB" id="7813104at2759"/>
<evidence type="ECO:0000256" key="6">
    <source>
        <dbReference type="ARBA" id="ARBA00023010"/>
    </source>
</evidence>
<keyword evidence="4" id="KW-0862">Zinc</keyword>
<dbReference type="KEGG" id="tpal:117647056"/>
<keyword evidence="7 10" id="KW-0496">Mitochondrion</keyword>
<dbReference type="GO" id="GO:0046872">
    <property type="term" value="F:metal ion binding"/>
    <property type="evidence" value="ECO:0007669"/>
    <property type="project" value="UniProtKB-KW"/>
</dbReference>
<evidence type="ECO:0000256" key="9">
    <source>
        <dbReference type="ARBA" id="ARBA00023186"/>
    </source>
</evidence>
<keyword evidence="6 10" id="KW-0811">Translocation</keyword>
<evidence type="ECO:0000256" key="7">
    <source>
        <dbReference type="ARBA" id="ARBA00023128"/>
    </source>
</evidence>
<dbReference type="Proteomes" id="UP000515158">
    <property type="component" value="Unplaced"/>
</dbReference>
<dbReference type="AlphaFoldDB" id="A0A6P8Z3X2"/>
<dbReference type="FunCoup" id="A0A6P8Z3X2">
    <property type="interactions" value="1655"/>
</dbReference>
<dbReference type="SUPFAM" id="SSF144122">
    <property type="entry name" value="Tim10-like"/>
    <property type="match status" value="1"/>
</dbReference>
<evidence type="ECO:0000259" key="11">
    <source>
        <dbReference type="Pfam" id="PF02953"/>
    </source>
</evidence>
<keyword evidence="9 10" id="KW-0143">Chaperone</keyword>
<keyword evidence="10" id="KW-0472">Membrane</keyword>
<comment type="subunit">
    <text evidence="10">Heterohexamer.</text>
</comment>
<dbReference type="Gene3D" id="1.10.287.810">
    <property type="entry name" value="Mitochondrial import inner membrane translocase subunit tim13 like domains"/>
    <property type="match status" value="1"/>
</dbReference>
<reference evidence="13" key="1">
    <citation type="submission" date="2025-08" db="UniProtKB">
        <authorList>
            <consortium name="RefSeq"/>
        </authorList>
    </citation>
    <scope>IDENTIFICATION</scope>
    <source>
        <tissue evidence="13">Total insect</tissue>
    </source>
</reference>
<dbReference type="GO" id="GO:0015031">
    <property type="term" value="P:protein transport"/>
    <property type="evidence" value="ECO:0007669"/>
    <property type="project" value="UniProtKB-KW"/>
</dbReference>
<keyword evidence="5 10" id="KW-0653">Protein transport</keyword>
<dbReference type="RefSeq" id="XP_034244431.1">
    <property type="nucleotide sequence ID" value="XM_034388540.1"/>
</dbReference>
<sequence>MDSLSSSQLSGLKSEELMDQIRQQLAIANAQLVIQKMTEKCFTKCISKPGSSLDNSEQKCVAMCMDRYMDAHGVVSTAYLNRLRQ</sequence>
<dbReference type="InParanoid" id="A0A6P8Z3X2"/>
<dbReference type="GO" id="GO:0042719">
    <property type="term" value="C:mitochondrial intermembrane space chaperone complex"/>
    <property type="evidence" value="ECO:0007669"/>
    <property type="project" value="UniProtKB-ARBA"/>
</dbReference>
<keyword evidence="3" id="KW-0479">Metal-binding</keyword>
<dbReference type="GeneID" id="117647056"/>
<accession>A0A6P8Z3X2</accession>
<organism evidence="13">
    <name type="scientific">Thrips palmi</name>
    <name type="common">Melon thrips</name>
    <dbReference type="NCBI Taxonomy" id="161013"/>
    <lineage>
        <taxon>Eukaryota</taxon>
        <taxon>Metazoa</taxon>
        <taxon>Ecdysozoa</taxon>
        <taxon>Arthropoda</taxon>
        <taxon>Hexapoda</taxon>
        <taxon>Insecta</taxon>
        <taxon>Pterygota</taxon>
        <taxon>Neoptera</taxon>
        <taxon>Paraneoptera</taxon>
        <taxon>Thysanoptera</taxon>
        <taxon>Terebrantia</taxon>
        <taxon>Thripoidea</taxon>
        <taxon>Thripidae</taxon>
        <taxon>Thrips</taxon>
    </lineage>
</organism>
<proteinExistence type="inferred from homology"/>
<gene>
    <name evidence="13" type="primary">LOC117647056</name>
</gene>
<dbReference type="InterPro" id="IPR035427">
    <property type="entry name" value="Tim10-like_dom_sf"/>
</dbReference>
<keyword evidence="8 10" id="KW-1015">Disulfide bond</keyword>
<comment type="similarity">
    <text evidence="1 10">Belongs to the small Tim family.</text>
</comment>
<evidence type="ECO:0000256" key="3">
    <source>
        <dbReference type="ARBA" id="ARBA00022723"/>
    </source>
</evidence>
<protein>
    <recommendedName>
        <fullName evidence="10">Mitochondrial import inner membrane translocase subunit</fullName>
    </recommendedName>
</protein>
<evidence type="ECO:0000256" key="5">
    <source>
        <dbReference type="ARBA" id="ARBA00022927"/>
    </source>
</evidence>
<keyword evidence="2 10" id="KW-0813">Transport</keyword>
<keyword evidence="12" id="KW-1185">Reference proteome</keyword>
<evidence type="ECO:0000256" key="8">
    <source>
        <dbReference type="ARBA" id="ARBA00023157"/>
    </source>
</evidence>
<feature type="domain" description="Tim10-like" evidence="11">
    <location>
        <begin position="20"/>
        <end position="79"/>
    </location>
</feature>